<dbReference type="EMBL" id="AGWN01000001">
    <property type="protein sequence ID" value="EPD30955.1"/>
    <property type="molecule type" value="Genomic_DNA"/>
</dbReference>
<dbReference type="AlphaFoldDB" id="A0A9W5REK7"/>
<dbReference type="Proteomes" id="UP000014387">
    <property type="component" value="Unassembled WGS sequence"/>
</dbReference>
<sequence length="146" mass="16286">MCLQALSALAMTRMYYDGSMDDRSALIEEQRILDKSQGFLKKRQIIAALMEMKIGGMKGTPIALPRGTQRNALKRLVSQTPRAAAKEQLLEAKVEMLASLRSGESKLRSEADDRKGEIERIAAVSRTARTLLTDGTDCWLIDDRND</sequence>
<evidence type="ECO:0000313" key="1">
    <source>
        <dbReference type="EMBL" id="EPD30955.1"/>
    </source>
</evidence>
<protein>
    <submittedName>
        <fullName evidence="1">Uncharacterized protein</fullName>
    </submittedName>
</protein>
<comment type="caution">
    <text evidence="1">The sequence shown here is derived from an EMBL/GenBank/DDBJ whole genome shotgun (WGS) entry which is preliminary data.</text>
</comment>
<evidence type="ECO:0000313" key="2">
    <source>
        <dbReference type="Proteomes" id="UP000014387"/>
    </source>
</evidence>
<gene>
    <name evidence="1" type="ORF">HMPREF9238_00711</name>
</gene>
<organism evidence="1 2">
    <name type="scientific">Gleimia europaea ACS-120-V-Col10b</name>
    <dbReference type="NCBI Taxonomy" id="883069"/>
    <lineage>
        <taxon>Bacteria</taxon>
        <taxon>Bacillati</taxon>
        <taxon>Actinomycetota</taxon>
        <taxon>Actinomycetes</taxon>
        <taxon>Actinomycetales</taxon>
        <taxon>Actinomycetaceae</taxon>
        <taxon>Gleimia</taxon>
    </lineage>
</organism>
<reference evidence="1 2" key="1">
    <citation type="submission" date="2013-05" db="EMBL/GenBank/DDBJ databases">
        <title>The Genome Sequence of Actinomyces europaeus ACS-120-V-COL10B.</title>
        <authorList>
            <consortium name="The Broad Institute Genomics Platform"/>
            <person name="Earl A."/>
            <person name="Ward D."/>
            <person name="Feldgarden M."/>
            <person name="Gevers D."/>
            <person name="Saerens B."/>
            <person name="Vaneechoutte M."/>
            <person name="Walker B."/>
            <person name="Young S."/>
            <person name="Zeng Q."/>
            <person name="Gargeya S."/>
            <person name="Fitzgerald M."/>
            <person name="Haas B."/>
            <person name="Abouelleil A."/>
            <person name="Allen A.W."/>
            <person name="Alvarado L."/>
            <person name="Arachchi H.M."/>
            <person name="Berlin A.M."/>
            <person name="Chapman S.B."/>
            <person name="Gainer-Dewar J."/>
            <person name="Goldberg J."/>
            <person name="Griggs A."/>
            <person name="Gujja S."/>
            <person name="Hansen M."/>
            <person name="Howarth C."/>
            <person name="Imamovic A."/>
            <person name="Ireland A."/>
            <person name="Larimer J."/>
            <person name="McCowan C."/>
            <person name="Murphy C."/>
            <person name="Pearson M."/>
            <person name="Poon T.W."/>
            <person name="Priest M."/>
            <person name="Roberts A."/>
            <person name="Saif S."/>
            <person name="Shea T."/>
            <person name="Sisk P."/>
            <person name="Sykes S."/>
            <person name="Wortman J."/>
            <person name="Nusbaum C."/>
            <person name="Birren B."/>
        </authorList>
    </citation>
    <scope>NUCLEOTIDE SEQUENCE [LARGE SCALE GENOMIC DNA]</scope>
    <source>
        <strain evidence="1 2">ACS-120-V-Col10b</strain>
    </source>
</reference>
<name>A0A9W5REK7_9ACTO</name>
<accession>A0A9W5REK7</accession>
<keyword evidence="2" id="KW-1185">Reference proteome</keyword>
<proteinExistence type="predicted"/>